<sequence length="328" mass="36178">MKRYILALFIITGSLVACSKIVPGFLSNTLGYTGKEIICKRGLVYQASDKINYDGSTPPVTFALLNLRDSATGKAAPVEFTTLYEVMQFKPGLSFNIATDTTVDILNAKRQLNKIPPYNFNTTSGQIVFNRGTKNLPVGMYNFDIEATNANGTKFYPSAGFIHVMDPTDDDMFTLSSTFANAFDDITAATTAMKTPKISFTKQSDDGSSVILKITDKNGVPFNPLKGEVIKRGDRPYFPTYAKFHPIVFTDTAMVCNFELAPFPLSTYVDNTGYSWGYLQYYRIPSSYVAIDGMPSTTGYSANPVFAFKINLEGTYVVEVKLTDAVHK</sequence>
<name>A0A173MDS4_9BACT</name>
<dbReference type="AlphaFoldDB" id="A0A173MDS4"/>
<accession>A0A173MDS4</accession>
<gene>
    <name evidence="1" type="ORF">SAMN05421788_108122</name>
</gene>
<organism evidence="1 2">
    <name type="scientific">Filimonas lacunae</name>
    <dbReference type="NCBI Taxonomy" id="477680"/>
    <lineage>
        <taxon>Bacteria</taxon>
        <taxon>Pseudomonadati</taxon>
        <taxon>Bacteroidota</taxon>
        <taxon>Chitinophagia</taxon>
        <taxon>Chitinophagales</taxon>
        <taxon>Chitinophagaceae</taxon>
        <taxon>Filimonas</taxon>
    </lineage>
</organism>
<dbReference type="RefSeq" id="WP_076381153.1">
    <property type="nucleotide sequence ID" value="NZ_AP017422.1"/>
</dbReference>
<dbReference type="STRING" id="477680.SAMN05421788_108122"/>
<dbReference type="KEGG" id="fln:FLA_1746"/>
<evidence type="ECO:0000313" key="2">
    <source>
        <dbReference type="Proteomes" id="UP000186917"/>
    </source>
</evidence>
<reference evidence="2" key="1">
    <citation type="submission" date="2017-01" db="EMBL/GenBank/DDBJ databases">
        <authorList>
            <person name="Varghese N."/>
            <person name="Submissions S."/>
        </authorList>
    </citation>
    <scope>NUCLEOTIDE SEQUENCE [LARGE SCALE GENOMIC DNA]</scope>
    <source>
        <strain evidence="2">DSM 21054</strain>
    </source>
</reference>
<keyword evidence="2" id="KW-1185">Reference proteome</keyword>
<proteinExistence type="predicted"/>
<dbReference type="Proteomes" id="UP000186917">
    <property type="component" value="Unassembled WGS sequence"/>
</dbReference>
<protein>
    <recommendedName>
        <fullName evidence="3">DUF5007 domain-containing protein</fullName>
    </recommendedName>
</protein>
<dbReference type="PROSITE" id="PS51257">
    <property type="entry name" value="PROKAR_LIPOPROTEIN"/>
    <property type="match status" value="1"/>
</dbReference>
<evidence type="ECO:0000313" key="1">
    <source>
        <dbReference type="EMBL" id="SIT28759.1"/>
    </source>
</evidence>
<dbReference type="EMBL" id="FTOR01000008">
    <property type="protein sequence ID" value="SIT28759.1"/>
    <property type="molecule type" value="Genomic_DNA"/>
</dbReference>
<dbReference type="OrthoDB" id="628330at2"/>
<evidence type="ECO:0008006" key="3">
    <source>
        <dbReference type="Google" id="ProtNLM"/>
    </source>
</evidence>